<protein>
    <submittedName>
        <fullName evidence="2">Uncharacterized protein</fullName>
    </submittedName>
</protein>
<keyword evidence="3" id="KW-1185">Reference proteome</keyword>
<feature type="compositionally biased region" description="Basic and acidic residues" evidence="1">
    <location>
        <begin position="10"/>
        <end position="24"/>
    </location>
</feature>
<dbReference type="AlphaFoldDB" id="A0A8C3G4A6"/>
<reference evidence="2" key="1">
    <citation type="submission" date="2025-08" db="UniProtKB">
        <authorList>
            <consortium name="Ensembl"/>
        </authorList>
    </citation>
    <scope>IDENTIFICATION</scope>
</reference>
<feature type="region of interest" description="Disordered" evidence="1">
    <location>
        <begin position="1"/>
        <end position="24"/>
    </location>
</feature>
<feature type="region of interest" description="Disordered" evidence="1">
    <location>
        <begin position="59"/>
        <end position="80"/>
    </location>
</feature>
<name>A0A8C3G4A6_CYCLU</name>
<evidence type="ECO:0000313" key="3">
    <source>
        <dbReference type="Proteomes" id="UP000694565"/>
    </source>
</evidence>
<reference evidence="2" key="2">
    <citation type="submission" date="2025-09" db="UniProtKB">
        <authorList>
            <consortium name="Ensembl"/>
        </authorList>
    </citation>
    <scope>IDENTIFICATION</scope>
</reference>
<proteinExistence type="predicted"/>
<evidence type="ECO:0000313" key="2">
    <source>
        <dbReference type="Ensembl" id="ENSCLMP00005033431.1"/>
    </source>
</evidence>
<dbReference type="Proteomes" id="UP000694565">
    <property type="component" value="Unplaced"/>
</dbReference>
<dbReference type="Ensembl" id="ENSCLMT00005034817.1">
    <property type="protein sequence ID" value="ENSCLMP00005033431.1"/>
    <property type="gene ID" value="ENSCLMG00005016038.1"/>
</dbReference>
<accession>A0A8C3G4A6</accession>
<evidence type="ECO:0000256" key="1">
    <source>
        <dbReference type="SAM" id="MobiDB-lite"/>
    </source>
</evidence>
<dbReference type="GeneTree" id="ENSGT00980000199126"/>
<organism evidence="2 3">
    <name type="scientific">Cyclopterus lumpus</name>
    <name type="common">Lumpsucker</name>
    <dbReference type="NCBI Taxonomy" id="8103"/>
    <lineage>
        <taxon>Eukaryota</taxon>
        <taxon>Metazoa</taxon>
        <taxon>Chordata</taxon>
        <taxon>Craniata</taxon>
        <taxon>Vertebrata</taxon>
        <taxon>Euteleostomi</taxon>
        <taxon>Actinopterygii</taxon>
        <taxon>Neopterygii</taxon>
        <taxon>Teleostei</taxon>
        <taxon>Neoteleostei</taxon>
        <taxon>Acanthomorphata</taxon>
        <taxon>Eupercaria</taxon>
        <taxon>Perciformes</taxon>
        <taxon>Cottioidei</taxon>
        <taxon>Cottales</taxon>
        <taxon>Cyclopteridae</taxon>
        <taxon>Cyclopterus</taxon>
    </lineage>
</organism>
<sequence>VQGHQQGRGGHHDELQSPEAHLRDGEEVVEAGVLAAGLPGVAHEILLLVLPHLLGRRHVHQDPEEEDHGEPDAPDHSGVLVHPTEDVLQKAPVHLPLSLLSGNTQTVEIKYIPHDSPLLSGRNK</sequence>